<dbReference type="Proteomes" id="UP000283616">
    <property type="component" value="Unassembled WGS sequence"/>
</dbReference>
<evidence type="ECO:0000313" key="8">
    <source>
        <dbReference type="EMBL" id="KAB4310766.1"/>
    </source>
</evidence>
<dbReference type="EMBL" id="WCSY01000014">
    <property type="protein sequence ID" value="KAB4310766.1"/>
    <property type="molecule type" value="Genomic_DNA"/>
</dbReference>
<dbReference type="NCBIfam" id="TIGR01730">
    <property type="entry name" value="RND_mfp"/>
    <property type="match status" value="1"/>
</dbReference>
<dbReference type="Gene3D" id="6.10.140.1990">
    <property type="match status" value="1"/>
</dbReference>
<dbReference type="OMA" id="NVYLGQY"/>
<dbReference type="GO" id="GO:0015562">
    <property type="term" value="F:efflux transmembrane transporter activity"/>
    <property type="evidence" value="ECO:0007669"/>
    <property type="project" value="TreeGrafter"/>
</dbReference>
<dbReference type="GeneID" id="60923420"/>
<dbReference type="EMBL" id="CP083685">
    <property type="protein sequence ID" value="UYU92427.1"/>
    <property type="molecule type" value="Genomic_DNA"/>
</dbReference>
<dbReference type="Proteomes" id="UP001162960">
    <property type="component" value="Chromosome"/>
</dbReference>
<evidence type="ECO:0000313" key="18">
    <source>
        <dbReference type="Proteomes" id="UP000440614"/>
    </source>
</evidence>
<evidence type="ECO:0000313" key="17">
    <source>
        <dbReference type="Proteomes" id="UP000436858"/>
    </source>
</evidence>
<keyword evidence="2 3" id="KW-0175">Coiled coil</keyword>
<dbReference type="RefSeq" id="WP_008764016.1">
    <property type="nucleotide sequence ID" value="NZ_BAABXH010000001.1"/>
</dbReference>
<evidence type="ECO:0000256" key="4">
    <source>
        <dbReference type="SAM" id="Phobius"/>
    </source>
</evidence>
<evidence type="ECO:0000313" key="14">
    <source>
        <dbReference type="EMBL" id="UYU92427.1"/>
    </source>
</evidence>
<dbReference type="InterPro" id="IPR030190">
    <property type="entry name" value="MacA_alpha-hairpin_sf"/>
</dbReference>
<evidence type="ECO:0000313" key="15">
    <source>
        <dbReference type="Proteomes" id="UP000283616"/>
    </source>
</evidence>
<dbReference type="Proteomes" id="UP000440614">
    <property type="component" value="Unassembled WGS sequence"/>
</dbReference>
<dbReference type="GO" id="GO:1990281">
    <property type="term" value="C:efflux pump complex"/>
    <property type="evidence" value="ECO:0007669"/>
    <property type="project" value="TreeGrafter"/>
</dbReference>
<dbReference type="InterPro" id="IPR006143">
    <property type="entry name" value="RND_pump_MFP"/>
</dbReference>
<evidence type="ECO:0000259" key="5">
    <source>
        <dbReference type="Pfam" id="PF25917"/>
    </source>
</evidence>
<reference evidence="17 18" key="2">
    <citation type="journal article" date="2019" name="Nat. Med.">
        <title>A library of human gut bacterial isolates paired with longitudinal multiomics data enables mechanistic microbiome research.</title>
        <authorList>
            <person name="Poyet M."/>
            <person name="Groussin M."/>
            <person name="Gibbons S.M."/>
            <person name="Avila-Pacheco J."/>
            <person name="Jiang X."/>
            <person name="Kearney S.M."/>
            <person name="Perrotta A.R."/>
            <person name="Berdy B."/>
            <person name="Zhao S."/>
            <person name="Lieberman T.D."/>
            <person name="Swanson P.K."/>
            <person name="Smith M."/>
            <person name="Roesemann S."/>
            <person name="Alexander J.E."/>
            <person name="Rich S.A."/>
            <person name="Livny J."/>
            <person name="Vlamakis H."/>
            <person name="Clish C."/>
            <person name="Bullock K."/>
            <person name="Deik A."/>
            <person name="Scott J."/>
            <person name="Pierce K.A."/>
            <person name="Xavier R.J."/>
            <person name="Alm E.J."/>
        </authorList>
    </citation>
    <scope>NUCLEOTIDE SEQUENCE [LARGE SCALE GENOMIC DNA]</scope>
    <source>
        <strain evidence="9 17">BIOML-A162</strain>
        <strain evidence="8 18">BIOML-A188</strain>
    </source>
</reference>
<dbReference type="Proteomes" id="UP001156218">
    <property type="component" value="Chromosome"/>
</dbReference>
<organism evidence="11 16">
    <name type="scientific">Bacteroides thetaiotaomicron</name>
    <dbReference type="NCBI Taxonomy" id="818"/>
    <lineage>
        <taxon>Bacteria</taxon>
        <taxon>Pseudomonadati</taxon>
        <taxon>Bacteroidota</taxon>
        <taxon>Bacteroidia</taxon>
        <taxon>Bacteroidales</taxon>
        <taxon>Bacteroidaceae</taxon>
        <taxon>Bacteroides</taxon>
    </lineage>
</organism>
<accession>A0A0P0EWL0</accession>
<dbReference type="Pfam" id="PF25917">
    <property type="entry name" value="BSH_RND"/>
    <property type="match status" value="1"/>
</dbReference>
<dbReference type="Proteomes" id="UP000284785">
    <property type="component" value="Unassembled WGS sequence"/>
</dbReference>
<evidence type="ECO:0000256" key="3">
    <source>
        <dbReference type="SAM" id="Coils"/>
    </source>
</evidence>
<keyword evidence="4" id="KW-0472">Membrane</keyword>
<dbReference type="PANTHER" id="PTHR30469">
    <property type="entry name" value="MULTIDRUG RESISTANCE PROTEIN MDTA"/>
    <property type="match status" value="1"/>
</dbReference>
<dbReference type="GO" id="GO:1990961">
    <property type="term" value="P:xenobiotic detoxification by transmembrane export across the plasma membrane"/>
    <property type="evidence" value="ECO:0007669"/>
    <property type="project" value="InterPro"/>
</dbReference>
<gene>
    <name evidence="12" type="ORF">DW011_17150</name>
    <name evidence="11" type="ORF">DW780_19050</name>
    <name evidence="9" type="ORF">GAN91_11005</name>
    <name evidence="8" type="ORF">GAO51_15465</name>
    <name evidence="13" type="ORF">KQP68_02880</name>
    <name evidence="14" type="ORF">KQP74_07300</name>
    <name evidence="10" type="ORF">PO127_27280</name>
</gene>
<dbReference type="EMBL" id="QSJP01000019">
    <property type="protein sequence ID" value="RHD84825.1"/>
    <property type="molecule type" value="Genomic_DNA"/>
</dbReference>
<dbReference type="EMBL" id="CP083680">
    <property type="protein sequence ID" value="UYU67243.1"/>
    <property type="molecule type" value="Genomic_DNA"/>
</dbReference>
<evidence type="ECO:0000313" key="13">
    <source>
        <dbReference type="EMBL" id="UYU67243.1"/>
    </source>
</evidence>
<dbReference type="Proteomes" id="UP000436858">
    <property type="component" value="Unassembled WGS sequence"/>
</dbReference>
<name>A0A0P0EWL0_BACT4</name>
<evidence type="ECO:0000313" key="16">
    <source>
        <dbReference type="Proteomes" id="UP000284785"/>
    </source>
</evidence>
<dbReference type="SUPFAM" id="SSF111369">
    <property type="entry name" value="HlyD-like secretion proteins"/>
    <property type="match status" value="1"/>
</dbReference>
<sequence length="360" mass="39506">MNKKTKWGIIILIGAGIIGGGIYSQLPKTNDELAAADKVKNTQKNGKKILNVNAKVIKPQLLTDEYTTTGVLLPDEEVDLSFETSGKVIEINFEEGTPVKKGQLLAKVNDRQLQAQLQRLVSQLKLAEDRVFRQDALLKRDAVSKEAYEQVKTDLATLNADIEIVKANIALTELRAPFDGIIGLRQISVGSYASPTTIVAKLTKITPLKVEFSVPERYASQIKKGTNLNFRIEGKLDAFSAKVYAVESTIDPNLHQFTARALYPNTNRALLPGRYTSIQLKKEEIPNAIAIPTEAIVPEMGKDKVFLYKSGKAEPVEVTTGIRTDAEVQIVRGLQVGDTILTSGTLQLRLGLPVTLDNID</sequence>
<dbReference type="PANTHER" id="PTHR30469:SF36">
    <property type="entry name" value="BLL3903 PROTEIN"/>
    <property type="match status" value="1"/>
</dbReference>
<evidence type="ECO:0000259" key="7">
    <source>
        <dbReference type="Pfam" id="PF25989"/>
    </source>
</evidence>
<feature type="transmembrane region" description="Helical" evidence="4">
    <location>
        <begin position="7"/>
        <end position="26"/>
    </location>
</feature>
<dbReference type="Gene3D" id="2.40.30.170">
    <property type="match status" value="1"/>
</dbReference>
<dbReference type="Proteomes" id="UP001217776">
    <property type="component" value="Unassembled WGS sequence"/>
</dbReference>
<keyword evidence="4" id="KW-1133">Transmembrane helix</keyword>
<dbReference type="InterPro" id="IPR058637">
    <property type="entry name" value="YknX-like_C"/>
</dbReference>
<dbReference type="Gene3D" id="2.40.50.100">
    <property type="match status" value="1"/>
</dbReference>
<feature type="coiled-coil region" evidence="3">
    <location>
        <begin position="110"/>
        <end position="168"/>
    </location>
</feature>
<dbReference type="KEGG" id="btho:Btheta7330_00791"/>
<proteinExistence type="inferred from homology"/>
<feature type="domain" description="CusB-like beta-barrel" evidence="6">
    <location>
        <begin position="210"/>
        <end position="283"/>
    </location>
</feature>
<evidence type="ECO:0000313" key="10">
    <source>
        <dbReference type="EMBL" id="MDC2239447.1"/>
    </source>
</evidence>
<accession>C6IS19</accession>
<reference evidence="13 19" key="3">
    <citation type="submission" date="2021-06" db="EMBL/GenBank/DDBJ databases">
        <title>Interrogation of the integrated mobile genetic elements in gut-associated Bacteroides with a consensus prediction approach.</title>
        <authorList>
            <person name="Campbell D.E."/>
            <person name="Leigh J.R."/>
            <person name="Kim T."/>
            <person name="England W."/>
            <person name="Whitaker R.J."/>
            <person name="Degnan P.H."/>
        </authorList>
    </citation>
    <scope>NUCLEOTIDE SEQUENCE</scope>
    <source>
        <strain evidence="14">VPI-3443</strain>
        <strain evidence="13 19">WAL8669</strain>
    </source>
</reference>
<dbReference type="Gene3D" id="2.40.420.20">
    <property type="match status" value="1"/>
</dbReference>
<protein>
    <submittedName>
        <fullName evidence="11">Efflux RND transporter periplasmic adaptor subunit</fullName>
    </submittedName>
</protein>
<evidence type="ECO:0000256" key="1">
    <source>
        <dbReference type="ARBA" id="ARBA00009477"/>
    </source>
</evidence>
<evidence type="ECO:0000313" key="11">
    <source>
        <dbReference type="EMBL" id="RHD84825.1"/>
    </source>
</evidence>
<dbReference type="InterPro" id="IPR058625">
    <property type="entry name" value="MdtA-like_BSH"/>
</dbReference>
<dbReference type="GO" id="GO:0030313">
    <property type="term" value="C:cell envelope"/>
    <property type="evidence" value="ECO:0007669"/>
    <property type="project" value="UniProtKB-SubCell"/>
</dbReference>
<reference evidence="10" key="4">
    <citation type="submission" date="2022-10" db="EMBL/GenBank/DDBJ databases">
        <title>Human gut microbiome strain richness.</title>
        <authorList>
            <person name="Chen-Liaw A."/>
        </authorList>
    </citation>
    <scope>NUCLEOTIDE SEQUENCE</scope>
    <source>
        <strain evidence="10">1001283st1_A3_1001283B150304_161114</strain>
    </source>
</reference>
<feature type="domain" description="YknX-like C-terminal permuted SH3-like" evidence="7">
    <location>
        <begin position="288"/>
        <end position="355"/>
    </location>
</feature>
<dbReference type="InterPro" id="IPR058792">
    <property type="entry name" value="Beta-barrel_RND_2"/>
</dbReference>
<evidence type="ECO:0000313" key="12">
    <source>
        <dbReference type="EMBL" id="RHL56022.1"/>
    </source>
</evidence>
<reference evidence="15 16" key="1">
    <citation type="submission" date="2018-08" db="EMBL/GenBank/DDBJ databases">
        <title>A genome reference for cultivated species of the human gut microbiota.</title>
        <authorList>
            <person name="Zou Y."/>
            <person name="Xue W."/>
            <person name="Luo G."/>
        </authorList>
    </citation>
    <scope>NUCLEOTIDE SEQUENCE [LARGE SCALE GENOMIC DNA]</scope>
    <source>
        <strain evidence="12 15">AF37-12</strain>
        <strain evidence="11 16">AM30-26</strain>
    </source>
</reference>
<dbReference type="AlphaFoldDB" id="A0A0P0EWL0"/>
<dbReference type="GO" id="GO:0019898">
    <property type="term" value="C:extrinsic component of membrane"/>
    <property type="evidence" value="ECO:0007669"/>
    <property type="project" value="InterPro"/>
</dbReference>
<dbReference type="EMBL" id="JAQNVG010000102">
    <property type="protein sequence ID" value="MDC2239447.1"/>
    <property type="molecule type" value="Genomic_DNA"/>
</dbReference>
<dbReference type="EMBL" id="WCRY01000009">
    <property type="protein sequence ID" value="KAB4482522.1"/>
    <property type="molecule type" value="Genomic_DNA"/>
</dbReference>
<keyword evidence="4" id="KW-0812">Transmembrane</keyword>
<dbReference type="GO" id="GO:1990195">
    <property type="term" value="C:macrolide transmembrane transporter complex"/>
    <property type="evidence" value="ECO:0007669"/>
    <property type="project" value="InterPro"/>
</dbReference>
<evidence type="ECO:0000259" key="6">
    <source>
        <dbReference type="Pfam" id="PF25954"/>
    </source>
</evidence>
<dbReference type="Pfam" id="PF25954">
    <property type="entry name" value="Beta-barrel_RND_2"/>
    <property type="match status" value="1"/>
</dbReference>
<feature type="domain" description="Multidrug resistance protein MdtA-like barrel-sandwich hybrid" evidence="5">
    <location>
        <begin position="78"/>
        <end position="194"/>
    </location>
</feature>
<evidence type="ECO:0000313" key="9">
    <source>
        <dbReference type="EMBL" id="KAB4482522.1"/>
    </source>
</evidence>
<dbReference type="Pfam" id="PF25989">
    <property type="entry name" value="YknX_C"/>
    <property type="match status" value="1"/>
</dbReference>
<comment type="similarity">
    <text evidence="1">Belongs to the membrane fusion protein (MFP) (TC 8.A.1) family.</text>
</comment>
<evidence type="ECO:0000256" key="2">
    <source>
        <dbReference type="ARBA" id="ARBA00023054"/>
    </source>
</evidence>
<dbReference type="EMBL" id="QROV01000021">
    <property type="protein sequence ID" value="RHL56022.1"/>
    <property type="molecule type" value="Genomic_DNA"/>
</dbReference>
<evidence type="ECO:0000313" key="19">
    <source>
        <dbReference type="Proteomes" id="UP001156218"/>
    </source>
</evidence>